<dbReference type="EMBL" id="JASPDQ010000020">
    <property type="protein sequence ID" value="MDK8602413.1"/>
    <property type="molecule type" value="Genomic_DNA"/>
</dbReference>
<protein>
    <submittedName>
        <fullName evidence="1">Uncharacterized protein</fullName>
    </submittedName>
</protein>
<dbReference type="Proteomes" id="UP001225576">
    <property type="component" value="Unassembled WGS sequence"/>
</dbReference>
<gene>
    <name evidence="1" type="ORF">QP858_08085</name>
</gene>
<evidence type="ECO:0000313" key="1">
    <source>
        <dbReference type="EMBL" id="MDK8602413.1"/>
    </source>
</evidence>
<name>A0AAW6ZLN3_9ACTO</name>
<reference evidence="1" key="1">
    <citation type="submission" date="2023-05" db="EMBL/GenBank/DDBJ databases">
        <title>Genomic Catalog of Human Bladder Bacteria.</title>
        <authorList>
            <person name="Du J."/>
        </authorList>
    </citation>
    <scope>NUCLEOTIDE SEQUENCE</scope>
    <source>
        <strain evidence="1">UMB1304A</strain>
    </source>
</reference>
<proteinExistence type="predicted"/>
<dbReference type="AlphaFoldDB" id="A0AAW6ZLN3"/>
<dbReference type="RefSeq" id="WP_285170753.1">
    <property type="nucleotide sequence ID" value="NZ_JASPDQ010000020.1"/>
</dbReference>
<accession>A0AAW6ZLN3</accession>
<evidence type="ECO:0000313" key="2">
    <source>
        <dbReference type="Proteomes" id="UP001225576"/>
    </source>
</evidence>
<organism evidence="1 2">
    <name type="scientific">Trueperella bernardiae</name>
    <dbReference type="NCBI Taxonomy" id="59561"/>
    <lineage>
        <taxon>Bacteria</taxon>
        <taxon>Bacillati</taxon>
        <taxon>Actinomycetota</taxon>
        <taxon>Actinomycetes</taxon>
        <taxon>Actinomycetales</taxon>
        <taxon>Actinomycetaceae</taxon>
        <taxon>Trueperella</taxon>
    </lineage>
</organism>
<sequence length="114" mass="12881">MTRPAVLETDPAVWRAEALDYIEARVRAGHTVTADDLRRDLPEPPHPNAVGQVFRTLADRQVIETAAFGASTCRSRRGGPRYAWRLHESQRPRRFKAGENLARLMGQHRLRGAV</sequence>
<comment type="caution">
    <text evidence="1">The sequence shown here is derived from an EMBL/GenBank/DDBJ whole genome shotgun (WGS) entry which is preliminary data.</text>
</comment>